<keyword evidence="2" id="KW-1185">Reference proteome</keyword>
<dbReference type="AlphaFoldDB" id="A0A3N1D3M4"/>
<evidence type="ECO:0000313" key="1">
    <source>
        <dbReference type="EMBL" id="ROO88121.1"/>
    </source>
</evidence>
<name>A0A3N1D3M4_9ACTN</name>
<accession>A0A3N1D3M4</accession>
<reference evidence="1 2" key="1">
    <citation type="submission" date="2018-11" db="EMBL/GenBank/DDBJ databases">
        <title>Sequencing the genomes of 1000 actinobacteria strains.</title>
        <authorList>
            <person name="Klenk H.-P."/>
        </authorList>
    </citation>
    <scope>NUCLEOTIDE SEQUENCE [LARGE SCALE GENOMIC DNA]</scope>
    <source>
        <strain evidence="1 2">DSM 44254</strain>
    </source>
</reference>
<gene>
    <name evidence="1" type="ORF">EDD29_5781</name>
</gene>
<evidence type="ECO:0000313" key="2">
    <source>
        <dbReference type="Proteomes" id="UP000272400"/>
    </source>
</evidence>
<proteinExistence type="predicted"/>
<dbReference type="EMBL" id="RJKE01000001">
    <property type="protein sequence ID" value="ROO88121.1"/>
    <property type="molecule type" value="Genomic_DNA"/>
</dbReference>
<evidence type="ECO:0008006" key="3">
    <source>
        <dbReference type="Google" id="ProtNLM"/>
    </source>
</evidence>
<dbReference type="Proteomes" id="UP000272400">
    <property type="component" value="Unassembled WGS sequence"/>
</dbReference>
<sequence length="178" mass="20194">MHGHGRRRECRDLVRELEVPDPWNFDTFRSHLETKRGRPLRVFATLPAGIGSPYGLYIPTDSADHVFTIRGTTRYHREHIALHEIGHLLFEHEDSGMSVEELASFLLPSLDPAVVRKVLGRISYSDHQEEQAEYFASLVLARAGEDVRAASVRDRGAAEVLTRLEGVWGRRRRGSGQL</sequence>
<organism evidence="1 2">
    <name type="scientific">Actinocorallia herbida</name>
    <dbReference type="NCBI Taxonomy" id="58109"/>
    <lineage>
        <taxon>Bacteria</taxon>
        <taxon>Bacillati</taxon>
        <taxon>Actinomycetota</taxon>
        <taxon>Actinomycetes</taxon>
        <taxon>Streptosporangiales</taxon>
        <taxon>Thermomonosporaceae</taxon>
        <taxon>Actinocorallia</taxon>
    </lineage>
</organism>
<comment type="caution">
    <text evidence="1">The sequence shown here is derived from an EMBL/GenBank/DDBJ whole genome shotgun (WGS) entry which is preliminary data.</text>
</comment>
<protein>
    <recommendedName>
        <fullName evidence="3">IrrE N-terminal-like domain-containing protein</fullName>
    </recommendedName>
</protein>